<evidence type="ECO:0000313" key="1">
    <source>
        <dbReference type="EMBL" id="TGY93503.1"/>
    </source>
</evidence>
<comment type="caution">
    <text evidence="1">The sequence shown here is derived from an EMBL/GenBank/DDBJ whole genome shotgun (WGS) entry which is preliminary data.</text>
</comment>
<dbReference type="Proteomes" id="UP000304953">
    <property type="component" value="Unassembled WGS sequence"/>
</dbReference>
<reference evidence="1" key="1">
    <citation type="submission" date="2019-04" db="EMBL/GenBank/DDBJ databases">
        <title>Microbes associate with the intestines of laboratory mice.</title>
        <authorList>
            <person name="Navarre W."/>
            <person name="Wong E."/>
            <person name="Huang K."/>
            <person name="Tropini C."/>
            <person name="Ng K."/>
            <person name="Yu B."/>
        </authorList>
    </citation>
    <scope>NUCLEOTIDE SEQUENCE</scope>
    <source>
        <strain evidence="1">NM01_1-7b</strain>
    </source>
</reference>
<sequence>MLAADNDGRFVYDDEELAEIAREIADGGKEHGSRGSLMFLMADKGGYTLVAFMDNTVMQGSMATLFRYTCVFGGGAILLLFFLAIYLAKKIVKPLEESYRRQKQFISDAGHELKTPVSIISANAELLAREAGSSQWLSNIQYENERMGVLVAQLLELVRTENVSPRMECIDLGRLVSGEALPFESVAFENGVTLESSVADGVQVSGNSIQLRQLISILLDNAIRHCGHGGTVGIVLAKGKNAAFLSVINDGEEIPKEQREKIFERFYRADQARNSESGNYGLGLAIAKAVVTAHRGRIEVLCHEAKVEFAVRIPLQK</sequence>
<keyword evidence="1" id="KW-0418">Kinase</keyword>
<dbReference type="EMBL" id="SRYA01000043">
    <property type="protein sequence ID" value="TGY93503.1"/>
    <property type="molecule type" value="Genomic_DNA"/>
</dbReference>
<name>A0AC61RTJ2_9FIRM</name>
<organism evidence="1 2">
    <name type="scientific">Petralouisia muris</name>
    <dbReference type="NCBI Taxonomy" id="3032872"/>
    <lineage>
        <taxon>Bacteria</taxon>
        <taxon>Bacillati</taxon>
        <taxon>Bacillota</taxon>
        <taxon>Clostridia</taxon>
        <taxon>Lachnospirales</taxon>
        <taxon>Lachnospiraceae</taxon>
        <taxon>Petralouisia</taxon>
    </lineage>
</organism>
<keyword evidence="1" id="KW-0808">Transferase</keyword>
<keyword evidence="2" id="KW-1185">Reference proteome</keyword>
<gene>
    <name evidence="1" type="ORF">E5329_18485</name>
</gene>
<protein>
    <submittedName>
        <fullName evidence="1">HAMP domain-containing histidine kinase</fullName>
    </submittedName>
</protein>
<proteinExistence type="predicted"/>
<evidence type="ECO:0000313" key="2">
    <source>
        <dbReference type="Proteomes" id="UP000304953"/>
    </source>
</evidence>
<accession>A0AC61RTJ2</accession>